<dbReference type="Proteomes" id="UP000321523">
    <property type="component" value="Unassembled WGS sequence"/>
</dbReference>
<dbReference type="SUPFAM" id="SSF54427">
    <property type="entry name" value="NTF2-like"/>
    <property type="match status" value="1"/>
</dbReference>
<organism evidence="3 4">
    <name type="scientific">Skermanella aerolata</name>
    <dbReference type="NCBI Taxonomy" id="393310"/>
    <lineage>
        <taxon>Bacteria</taxon>
        <taxon>Pseudomonadati</taxon>
        <taxon>Pseudomonadota</taxon>
        <taxon>Alphaproteobacteria</taxon>
        <taxon>Rhodospirillales</taxon>
        <taxon>Azospirillaceae</taxon>
        <taxon>Skermanella</taxon>
    </lineage>
</organism>
<evidence type="ECO:0000313" key="3">
    <source>
        <dbReference type="EMBL" id="GEO39978.1"/>
    </source>
</evidence>
<feature type="signal peptide" evidence="1">
    <location>
        <begin position="1"/>
        <end position="32"/>
    </location>
</feature>
<dbReference type="InterPro" id="IPR032710">
    <property type="entry name" value="NTF2-like_dom_sf"/>
</dbReference>
<protein>
    <recommendedName>
        <fullName evidence="2">SnoaL-like domain-containing protein</fullName>
    </recommendedName>
</protein>
<keyword evidence="1" id="KW-0732">Signal</keyword>
<dbReference type="Gene3D" id="3.10.450.50">
    <property type="match status" value="1"/>
</dbReference>
<dbReference type="Pfam" id="PF12680">
    <property type="entry name" value="SnoaL_2"/>
    <property type="match status" value="1"/>
</dbReference>
<feature type="domain" description="SnoaL-like" evidence="2">
    <location>
        <begin position="68"/>
        <end position="161"/>
    </location>
</feature>
<accession>A0A512DU33</accession>
<dbReference type="PANTHER" id="PTHR41252:SF1">
    <property type="entry name" value="BLR2505 PROTEIN"/>
    <property type="match status" value="1"/>
</dbReference>
<sequence>MAILPLTGRLAGASRKLLIASAFLAIIGPAHAETTAPDAGIEIQDTVIETQNKAIVGEAFEKWRAGGNVFAELLAPDVVWTIHGSGPVAGTYRGLDHFVERAATPLNSRLTTPVTPEVHYIVADGEMVIIRFSGSATTTSGAPYRNQFVWIFRMKDGSVVEAEAFLDLVAYQQVVENNEPRAR</sequence>
<name>A0A512DU33_9PROT</name>
<dbReference type="EMBL" id="BJYZ01000019">
    <property type="protein sequence ID" value="GEO39978.1"/>
    <property type="molecule type" value="Genomic_DNA"/>
</dbReference>
<dbReference type="PANTHER" id="PTHR41252">
    <property type="entry name" value="BLR2505 PROTEIN"/>
    <property type="match status" value="1"/>
</dbReference>
<dbReference type="OrthoDB" id="1450423at2"/>
<reference evidence="3 4" key="1">
    <citation type="submission" date="2019-07" db="EMBL/GenBank/DDBJ databases">
        <title>Whole genome shotgun sequence of Skermanella aerolata NBRC 106429.</title>
        <authorList>
            <person name="Hosoyama A."/>
            <person name="Uohara A."/>
            <person name="Ohji S."/>
            <person name="Ichikawa N."/>
        </authorList>
    </citation>
    <scope>NUCLEOTIDE SEQUENCE [LARGE SCALE GENOMIC DNA]</scope>
    <source>
        <strain evidence="3 4">NBRC 106429</strain>
    </source>
</reference>
<keyword evidence="4" id="KW-1185">Reference proteome</keyword>
<comment type="caution">
    <text evidence="3">The sequence shown here is derived from an EMBL/GenBank/DDBJ whole genome shotgun (WGS) entry which is preliminary data.</text>
</comment>
<proteinExistence type="predicted"/>
<evidence type="ECO:0000259" key="2">
    <source>
        <dbReference type="Pfam" id="PF12680"/>
    </source>
</evidence>
<evidence type="ECO:0000256" key="1">
    <source>
        <dbReference type="SAM" id="SignalP"/>
    </source>
</evidence>
<evidence type="ECO:0000313" key="4">
    <source>
        <dbReference type="Proteomes" id="UP000321523"/>
    </source>
</evidence>
<dbReference type="AlphaFoldDB" id="A0A512DU33"/>
<feature type="chain" id="PRO_5022152110" description="SnoaL-like domain-containing protein" evidence="1">
    <location>
        <begin position="33"/>
        <end position="183"/>
    </location>
</feature>
<dbReference type="RefSeq" id="WP_044433851.1">
    <property type="nucleotide sequence ID" value="NZ_BJYZ01000019.1"/>
</dbReference>
<dbReference type="InterPro" id="IPR037401">
    <property type="entry name" value="SnoaL-like"/>
</dbReference>
<gene>
    <name evidence="3" type="ORF">SAE02_41260</name>
</gene>